<dbReference type="InterPro" id="IPR004841">
    <property type="entry name" value="AA-permease/SLC12A_dom"/>
</dbReference>
<dbReference type="GO" id="GO:0004252">
    <property type="term" value="F:serine-type endopeptidase activity"/>
    <property type="evidence" value="ECO:0007669"/>
    <property type="project" value="InterPro"/>
</dbReference>
<feature type="transmembrane region" description="Helical" evidence="5">
    <location>
        <begin position="335"/>
        <end position="355"/>
    </location>
</feature>
<dbReference type="PANTHER" id="PTHR43341:SF9">
    <property type="entry name" value="DICARBOXYLIC AMINO ACID PERMEASE"/>
    <property type="match status" value="1"/>
</dbReference>
<evidence type="ECO:0000313" key="9">
    <source>
        <dbReference type="Proteomes" id="UP001163105"/>
    </source>
</evidence>
<dbReference type="Gene3D" id="3.40.50.200">
    <property type="entry name" value="Peptidase S8/S53 domain"/>
    <property type="match status" value="1"/>
</dbReference>
<dbReference type="InterPro" id="IPR050524">
    <property type="entry name" value="APC_YAT"/>
</dbReference>
<dbReference type="GO" id="GO:0016020">
    <property type="term" value="C:membrane"/>
    <property type="evidence" value="ECO:0007669"/>
    <property type="project" value="UniProtKB-SubCell"/>
</dbReference>
<dbReference type="AlphaFoldDB" id="A0AB34FJQ9"/>
<accession>A0AB34FJQ9</accession>
<comment type="caution">
    <text evidence="8">The sequence shown here is derived from an EMBL/GenBank/DDBJ whole genome shotgun (WGS) entry which is preliminary data.</text>
</comment>
<feature type="domain" description="Amino acid permease/ SLC12A" evidence="7">
    <location>
        <begin position="4"/>
        <end position="389"/>
    </location>
</feature>
<evidence type="ECO:0000256" key="3">
    <source>
        <dbReference type="ARBA" id="ARBA00022989"/>
    </source>
</evidence>
<evidence type="ECO:0000313" key="8">
    <source>
        <dbReference type="EMBL" id="KAJ6439302.1"/>
    </source>
</evidence>
<dbReference type="PANTHER" id="PTHR43341">
    <property type="entry name" value="AMINO ACID PERMEASE"/>
    <property type="match status" value="1"/>
</dbReference>
<evidence type="ECO:0000256" key="1">
    <source>
        <dbReference type="ARBA" id="ARBA00004141"/>
    </source>
</evidence>
<dbReference type="Proteomes" id="UP001163105">
    <property type="component" value="Unassembled WGS sequence"/>
</dbReference>
<protein>
    <submittedName>
        <fullName evidence="8">Amino acid transporter (Predicted)</fullName>
    </submittedName>
</protein>
<feature type="transmembrane region" description="Helical" evidence="5">
    <location>
        <begin position="160"/>
        <end position="179"/>
    </location>
</feature>
<feature type="transmembrane region" description="Helical" evidence="5">
    <location>
        <begin position="12"/>
        <end position="32"/>
    </location>
</feature>
<dbReference type="InterPro" id="IPR036852">
    <property type="entry name" value="Peptidase_S8/S53_dom_sf"/>
</dbReference>
<feature type="transmembrane region" description="Helical" evidence="5">
    <location>
        <begin position="284"/>
        <end position="309"/>
    </location>
</feature>
<feature type="transmembrane region" description="Helical" evidence="5">
    <location>
        <begin position="361"/>
        <end position="381"/>
    </location>
</feature>
<feature type="domain" description="Peptidase S8/S53" evidence="6">
    <location>
        <begin position="427"/>
        <end position="543"/>
    </location>
</feature>
<dbReference type="Pfam" id="PF00082">
    <property type="entry name" value="Peptidase_S8"/>
    <property type="match status" value="1"/>
</dbReference>
<dbReference type="Gene3D" id="1.20.1740.10">
    <property type="entry name" value="Amino acid/polyamine transporter I"/>
    <property type="match status" value="1"/>
</dbReference>
<dbReference type="GO" id="GO:0015171">
    <property type="term" value="F:amino acid transmembrane transporter activity"/>
    <property type="evidence" value="ECO:0007669"/>
    <property type="project" value="TreeGrafter"/>
</dbReference>
<feature type="transmembrane region" description="Helical" evidence="5">
    <location>
        <begin position="38"/>
        <end position="58"/>
    </location>
</feature>
<keyword evidence="4 5" id="KW-0472">Membrane</keyword>
<dbReference type="GO" id="GO:0006508">
    <property type="term" value="P:proteolysis"/>
    <property type="evidence" value="ECO:0007669"/>
    <property type="project" value="InterPro"/>
</dbReference>
<organism evidence="8 9">
    <name type="scientific">Purpureocillium lavendulum</name>
    <dbReference type="NCBI Taxonomy" id="1247861"/>
    <lineage>
        <taxon>Eukaryota</taxon>
        <taxon>Fungi</taxon>
        <taxon>Dikarya</taxon>
        <taxon>Ascomycota</taxon>
        <taxon>Pezizomycotina</taxon>
        <taxon>Sordariomycetes</taxon>
        <taxon>Hypocreomycetidae</taxon>
        <taxon>Hypocreales</taxon>
        <taxon>Ophiocordycipitaceae</taxon>
        <taxon>Purpureocillium</taxon>
    </lineage>
</organism>
<feature type="transmembrane region" description="Helical" evidence="5">
    <location>
        <begin position="216"/>
        <end position="239"/>
    </location>
</feature>
<evidence type="ECO:0000259" key="7">
    <source>
        <dbReference type="Pfam" id="PF00324"/>
    </source>
</evidence>
<comment type="subcellular location">
    <subcellularLocation>
        <location evidence="1">Membrane</location>
        <topology evidence="1">Multi-pass membrane protein</topology>
    </subcellularLocation>
</comment>
<dbReference type="InterPro" id="IPR000209">
    <property type="entry name" value="Peptidase_S8/S53_dom"/>
</dbReference>
<gene>
    <name evidence="8" type="primary">YAT</name>
    <name evidence="8" type="ORF">O9K51_07187</name>
</gene>
<evidence type="ECO:0000259" key="6">
    <source>
        <dbReference type="Pfam" id="PF00082"/>
    </source>
</evidence>
<sequence length="592" mass="65364">MNRFACGWNYFLKYAMAAPTNLTGTSLIIGYWRPDLNVGIWITTFGVAIVIINSLHVSRVGETEFVLGCAKITIMFIMIVSCFVIAVGGGPNHDRAGFRYWTNPGAFAMYLAKGNIGRFLGFWACMCQACFSYVGIEVVGMTFGETPNPRKNVPRAIRHTFWRIAVFYVIGVLVLGMAVPSNDERLIGATKKTTSADASPFVVAMKIAGIKVFPDIINACLLVFTSSAAYVYCGSRTLYGLARDGQAPKIFGKTLKNGNPIWAVAASCAPILLGYMNASKSAGVVFQYFVSLTTIFAVLNWICVLGSYLSFRRALRAQHVHLDDLPYVALGQPWGAYYAVLISTVVVIFSGYDAFIPHFNIVQFVLKYLGNVLFVFNFLIWKFYKRTKIIRADAVDLWWTNDLAHRVVDGKSFVNTGGDEEQVWWHASEPHGTQMARLICSIDPCCERIVIKVAETRSAGISANVVAEAIRWAIGKGVDVISLSLVAYTDTEQMSAAIQEASGQDIVILSSTADEGVGTKESATDKPTHRNNKDVFTIAACDRWGNLLDRNQKVGYDYRFVGHNKLAEAGFQATVDATFEYPRKSKEDKEKS</sequence>
<keyword evidence="3 5" id="KW-1133">Transmembrane helix</keyword>
<dbReference type="SUPFAM" id="SSF52743">
    <property type="entry name" value="Subtilisin-like"/>
    <property type="match status" value="1"/>
</dbReference>
<evidence type="ECO:0000256" key="5">
    <source>
        <dbReference type="SAM" id="Phobius"/>
    </source>
</evidence>
<evidence type="ECO:0000256" key="2">
    <source>
        <dbReference type="ARBA" id="ARBA00022692"/>
    </source>
</evidence>
<feature type="transmembrane region" description="Helical" evidence="5">
    <location>
        <begin position="119"/>
        <end position="139"/>
    </location>
</feature>
<name>A0AB34FJQ9_9HYPO</name>
<dbReference type="EMBL" id="JAQHRD010000006">
    <property type="protein sequence ID" value="KAJ6439302.1"/>
    <property type="molecule type" value="Genomic_DNA"/>
</dbReference>
<feature type="transmembrane region" description="Helical" evidence="5">
    <location>
        <begin position="65"/>
        <end position="87"/>
    </location>
</feature>
<proteinExistence type="predicted"/>
<keyword evidence="2 5" id="KW-0812">Transmembrane</keyword>
<keyword evidence="9" id="KW-1185">Reference proteome</keyword>
<reference evidence="8" key="1">
    <citation type="submission" date="2023-01" db="EMBL/GenBank/DDBJ databases">
        <title>The growth and conidiation of Purpureocillium lavendulum are regulated by nitrogen source and histone H3K14 acetylation.</title>
        <authorList>
            <person name="Tang P."/>
            <person name="Han J."/>
            <person name="Zhang C."/>
            <person name="Tang P."/>
            <person name="Qi F."/>
            <person name="Zhang K."/>
            <person name="Liang L."/>
        </authorList>
    </citation>
    <scope>NUCLEOTIDE SEQUENCE</scope>
    <source>
        <strain evidence="8">YMF1.00683</strain>
    </source>
</reference>
<evidence type="ECO:0000256" key="4">
    <source>
        <dbReference type="ARBA" id="ARBA00023136"/>
    </source>
</evidence>
<feature type="transmembrane region" description="Helical" evidence="5">
    <location>
        <begin position="260"/>
        <end position="278"/>
    </location>
</feature>
<dbReference type="Pfam" id="PF00324">
    <property type="entry name" value="AA_permease"/>
    <property type="match status" value="1"/>
</dbReference>